<evidence type="ECO:0000256" key="3">
    <source>
        <dbReference type="ARBA" id="ARBA00022694"/>
    </source>
</evidence>
<keyword evidence="3" id="KW-0819">tRNA processing</keyword>
<comment type="caution">
    <text evidence="11">The sequence shown here is derived from an EMBL/GenBank/DDBJ whole genome shotgun (WGS) entry which is preliminary data.</text>
</comment>
<dbReference type="Pfam" id="PF21237">
    <property type="entry name" value="Pus10_N_euk"/>
    <property type="match status" value="1"/>
</dbReference>
<dbReference type="GO" id="GO:0160148">
    <property type="term" value="F:tRNA pseudouridine(55) synthase activity"/>
    <property type="evidence" value="ECO:0007669"/>
    <property type="project" value="UniProtKB-EC"/>
</dbReference>
<evidence type="ECO:0000256" key="8">
    <source>
        <dbReference type="SAM" id="MobiDB-lite"/>
    </source>
</evidence>
<feature type="region of interest" description="Disordered" evidence="8">
    <location>
        <begin position="320"/>
        <end position="346"/>
    </location>
</feature>
<dbReference type="GO" id="GO:0003723">
    <property type="term" value="F:RNA binding"/>
    <property type="evidence" value="ECO:0007669"/>
    <property type="project" value="InterPro"/>
</dbReference>
<evidence type="ECO:0000313" key="11">
    <source>
        <dbReference type="EMBL" id="PSC72039.1"/>
    </source>
</evidence>
<dbReference type="InterPro" id="IPR048741">
    <property type="entry name" value="Pus10-like_C"/>
</dbReference>
<reference evidence="11 12" key="1">
    <citation type="journal article" date="2018" name="Plant J.">
        <title>Genome sequences of Chlorella sorokiniana UTEX 1602 and Micractinium conductrix SAG 241.80: implications to maltose excretion by a green alga.</title>
        <authorList>
            <person name="Arriola M.B."/>
            <person name="Velmurugan N."/>
            <person name="Zhang Y."/>
            <person name="Plunkett M.H."/>
            <person name="Hondzo H."/>
            <person name="Barney B.M."/>
        </authorList>
    </citation>
    <scope>NUCLEOTIDE SEQUENCE [LARGE SCALE GENOMIC DNA]</scope>
    <source>
        <strain evidence="11 12">SAG 241.80</strain>
    </source>
</reference>
<dbReference type="FunFam" id="3.30.70.3190:FF:000001">
    <property type="entry name" value="tRNA pseudouridine synthase Pus10"/>
    <property type="match status" value="1"/>
</dbReference>
<dbReference type="FunFam" id="3.30.70.2510:FF:000001">
    <property type="entry name" value="tRNA pseudouridine synthase Pus10"/>
    <property type="match status" value="1"/>
</dbReference>
<dbReference type="PANTHER" id="PTHR21568:SF0">
    <property type="entry name" value="TRNA PSEUDOURIDINE SYNTHASE PUS10"/>
    <property type="match status" value="1"/>
</dbReference>
<proteinExistence type="inferred from homology"/>
<dbReference type="OrthoDB" id="271937at2759"/>
<comment type="similarity">
    <text evidence="1">Belongs to the pseudouridine synthase Pus10 family.</text>
</comment>
<dbReference type="Gene3D" id="3.30.70.3190">
    <property type="match status" value="1"/>
</dbReference>
<evidence type="ECO:0000256" key="4">
    <source>
        <dbReference type="ARBA" id="ARBA00023235"/>
    </source>
</evidence>
<dbReference type="Pfam" id="PF21238">
    <property type="entry name" value="Pus10_C"/>
    <property type="match status" value="1"/>
</dbReference>
<feature type="domain" description="Pus10 N-terminal eukaryotes" evidence="9">
    <location>
        <begin position="221"/>
        <end position="317"/>
    </location>
</feature>
<evidence type="ECO:0000256" key="7">
    <source>
        <dbReference type="ARBA" id="ARBA00083669"/>
    </source>
</evidence>
<keyword evidence="12" id="KW-1185">Reference proteome</keyword>
<evidence type="ECO:0000259" key="10">
    <source>
        <dbReference type="Pfam" id="PF21238"/>
    </source>
</evidence>
<dbReference type="Proteomes" id="UP000239649">
    <property type="component" value="Unassembled WGS sequence"/>
</dbReference>
<evidence type="ECO:0000256" key="2">
    <source>
        <dbReference type="ARBA" id="ARBA00012787"/>
    </source>
</evidence>
<dbReference type="InterPro" id="IPR039894">
    <property type="entry name" value="Pus10-like"/>
</dbReference>
<dbReference type="Gene3D" id="3.30.70.2510">
    <property type="match status" value="1"/>
</dbReference>
<dbReference type="EC" id="5.4.99.25" evidence="2"/>
<dbReference type="GO" id="GO:0031119">
    <property type="term" value="P:tRNA pseudouridine synthesis"/>
    <property type="evidence" value="ECO:0007669"/>
    <property type="project" value="UniProtKB-ARBA"/>
</dbReference>
<evidence type="ECO:0000256" key="6">
    <source>
        <dbReference type="ARBA" id="ARBA00079393"/>
    </source>
</evidence>
<feature type="domain" description="Pus10-like C-terminal" evidence="10">
    <location>
        <begin position="397"/>
        <end position="632"/>
    </location>
</feature>
<dbReference type="InterPro" id="IPR020103">
    <property type="entry name" value="PsdUridine_synth_cat_dom_sf"/>
</dbReference>
<accession>A0A2P6VD85</accession>
<dbReference type="STRING" id="554055.A0A2P6VD85"/>
<dbReference type="PANTHER" id="PTHR21568">
    <property type="entry name" value="TRNA PSEUDOURIDINE SYNTHASE PUS10"/>
    <property type="match status" value="1"/>
</dbReference>
<evidence type="ECO:0000256" key="1">
    <source>
        <dbReference type="ARBA" id="ARBA00009652"/>
    </source>
</evidence>
<organism evidence="11 12">
    <name type="scientific">Micractinium conductrix</name>
    <dbReference type="NCBI Taxonomy" id="554055"/>
    <lineage>
        <taxon>Eukaryota</taxon>
        <taxon>Viridiplantae</taxon>
        <taxon>Chlorophyta</taxon>
        <taxon>core chlorophytes</taxon>
        <taxon>Trebouxiophyceae</taxon>
        <taxon>Chlorellales</taxon>
        <taxon>Chlorellaceae</taxon>
        <taxon>Chlorella clade</taxon>
        <taxon>Micractinium</taxon>
    </lineage>
</organism>
<evidence type="ECO:0000313" key="12">
    <source>
        <dbReference type="Proteomes" id="UP000239649"/>
    </source>
</evidence>
<protein>
    <recommendedName>
        <fullName evidence="2">tRNA pseudouridine(55) synthase</fullName>
        <ecNumber evidence="2">5.4.99.25</ecNumber>
    </recommendedName>
    <alternativeName>
        <fullName evidence="7">tRNA pseudouridine 55 synthase</fullName>
    </alternativeName>
    <alternativeName>
        <fullName evidence="5">tRNA pseudouridylate synthase</fullName>
    </alternativeName>
    <alternativeName>
        <fullName evidence="6">tRNA-uridine isomerase</fullName>
    </alternativeName>
</protein>
<name>A0A2P6VD85_9CHLO</name>
<dbReference type="InterPro" id="IPR048742">
    <property type="entry name" value="Pus10_N_euk"/>
</dbReference>
<dbReference type="EMBL" id="LHPF02000012">
    <property type="protein sequence ID" value="PSC72039.1"/>
    <property type="molecule type" value="Genomic_DNA"/>
</dbReference>
<gene>
    <name evidence="11" type="ORF">C2E20_4694</name>
</gene>
<dbReference type="SUPFAM" id="SSF55120">
    <property type="entry name" value="Pseudouridine synthase"/>
    <property type="match status" value="1"/>
</dbReference>
<feature type="compositionally biased region" description="Low complexity" evidence="8">
    <location>
        <begin position="333"/>
        <end position="343"/>
    </location>
</feature>
<dbReference type="AlphaFoldDB" id="A0A2P6VD85"/>
<keyword evidence="4" id="KW-0413">Isomerase</keyword>
<sequence>MEALQAALAKRPALLPLLEEAARVQACGRCSLRLAAVRAAAAYAADCGLPPTAAEVVQRLRDAGAAAGAGAEQPVAAAAAEAAAPDAAAKTGSKRRRLDVEQQVEGVPGQVPPAAQPVAASGGPAAAVCPLCLGILQPATGGGGGLGRSTWTLTTTRSTLNDPQRRAEPLFGGAAAANAAAVIPAAAQQSAGADGPPGGPHAAPVVTQHAVPVASLAAAAACIAEEFEFDCFALEVTLPASLAVRHQALVWRLRSTAVPGATEALAAAVDVKEAAKLCYTAALAAKLGRTHDVAAALHISLSASHPQAAAECGWLAGANGGGGGKRQRRGRQQQRWQQGAPAGEADVPALTDAAVQQLAGMSQAEFAAACPQGAAALAPPPSPAALQLAPWRKPVHVGGRYLKLRRGIPQSPWIIDGGRKGEGSVQEAIERAVLPAFRADSFTLVAAGREDIDVRMLGEGRPFILEIQNARAAMPPPERLAALGEGVQQASAGGVAVRGLFAASPAQLAVLKEGEQSKEKSYVAVCWTPRQLSEADVATLEGTRDLEVLQQTPVRVLHRRANLERPKAVRSMRVQRLGPEAPPGYFALHLRTQAGTYIKEFVHGDLGRSRPCLGDLLGGCRAQIVSLDVAAVHMPFGPLEAAAQQGTQQQEQQ</sequence>
<evidence type="ECO:0000256" key="5">
    <source>
        <dbReference type="ARBA" id="ARBA00075270"/>
    </source>
</evidence>
<evidence type="ECO:0000259" key="9">
    <source>
        <dbReference type="Pfam" id="PF21237"/>
    </source>
</evidence>